<dbReference type="InterPro" id="IPR036890">
    <property type="entry name" value="HATPase_C_sf"/>
</dbReference>
<evidence type="ECO:0000259" key="7">
    <source>
        <dbReference type="PROSITE" id="PS50109"/>
    </source>
</evidence>
<dbReference type="SMART" id="SM00388">
    <property type="entry name" value="HisKA"/>
    <property type="match status" value="1"/>
</dbReference>
<comment type="catalytic activity">
    <reaction evidence="1">
        <text>ATP + protein L-histidine = ADP + protein N-phospho-L-histidine.</text>
        <dbReference type="EC" id="2.7.13.3"/>
    </reaction>
</comment>
<dbReference type="InterPro" id="IPR036097">
    <property type="entry name" value="HisK_dim/P_sf"/>
</dbReference>
<dbReference type="CDD" id="cd00082">
    <property type="entry name" value="HisKA"/>
    <property type="match status" value="1"/>
</dbReference>
<proteinExistence type="predicted"/>
<reference evidence="8" key="1">
    <citation type="journal article" date="2021" name="PeerJ">
        <title>Extensive microbial diversity within the chicken gut microbiome revealed by metagenomics and culture.</title>
        <authorList>
            <person name="Gilroy R."/>
            <person name="Ravi A."/>
            <person name="Getino M."/>
            <person name="Pursley I."/>
            <person name="Horton D.L."/>
            <person name="Alikhan N.F."/>
            <person name="Baker D."/>
            <person name="Gharbi K."/>
            <person name="Hall N."/>
            <person name="Watson M."/>
            <person name="Adriaenssens E.M."/>
            <person name="Foster-Nyarko E."/>
            <person name="Jarju S."/>
            <person name="Secka A."/>
            <person name="Antonio M."/>
            <person name="Oren A."/>
            <person name="Chaudhuri R.R."/>
            <person name="La Ragione R."/>
            <person name="Hildebrand F."/>
            <person name="Pallen M.J."/>
        </authorList>
    </citation>
    <scope>NUCLEOTIDE SEQUENCE</scope>
    <source>
        <strain evidence="8">ChiBcec21-2208</strain>
    </source>
</reference>
<evidence type="ECO:0000313" key="9">
    <source>
        <dbReference type="Proteomes" id="UP000782880"/>
    </source>
</evidence>
<dbReference type="PANTHER" id="PTHR43711">
    <property type="entry name" value="TWO-COMPONENT HISTIDINE KINASE"/>
    <property type="match status" value="1"/>
</dbReference>
<organism evidence="8 9">
    <name type="scientific">Subdoligranulum variabile</name>
    <dbReference type="NCBI Taxonomy" id="214851"/>
    <lineage>
        <taxon>Bacteria</taxon>
        <taxon>Bacillati</taxon>
        <taxon>Bacillota</taxon>
        <taxon>Clostridia</taxon>
        <taxon>Eubacteriales</taxon>
        <taxon>Oscillospiraceae</taxon>
        <taxon>Subdoligranulum</taxon>
    </lineage>
</organism>
<dbReference type="PRINTS" id="PR00344">
    <property type="entry name" value="BCTRLSENSOR"/>
</dbReference>
<dbReference type="InterPro" id="IPR003594">
    <property type="entry name" value="HATPase_dom"/>
</dbReference>
<name>A0A921IKH5_9FIRM</name>
<keyword evidence="3" id="KW-0597">Phosphoprotein</keyword>
<dbReference type="EMBL" id="DYVE01000243">
    <property type="protein sequence ID" value="HJG28859.1"/>
    <property type="molecule type" value="Genomic_DNA"/>
</dbReference>
<evidence type="ECO:0000313" key="8">
    <source>
        <dbReference type="EMBL" id="HJG28859.1"/>
    </source>
</evidence>
<dbReference type="SMART" id="SM00387">
    <property type="entry name" value="HATPase_c"/>
    <property type="match status" value="1"/>
</dbReference>
<dbReference type="EC" id="2.7.13.3" evidence="2"/>
<dbReference type="InterPro" id="IPR005467">
    <property type="entry name" value="His_kinase_dom"/>
</dbReference>
<dbReference type="FunFam" id="1.10.287.130:FF:000001">
    <property type="entry name" value="Two-component sensor histidine kinase"/>
    <property type="match status" value="1"/>
</dbReference>
<keyword evidence="4" id="KW-0808">Transferase</keyword>
<protein>
    <recommendedName>
        <fullName evidence="2">histidine kinase</fullName>
        <ecNumber evidence="2">2.7.13.3</ecNumber>
    </recommendedName>
</protein>
<keyword evidence="5 8" id="KW-0418">Kinase</keyword>
<evidence type="ECO:0000256" key="2">
    <source>
        <dbReference type="ARBA" id="ARBA00012438"/>
    </source>
</evidence>
<accession>A0A921IKH5</accession>
<evidence type="ECO:0000256" key="6">
    <source>
        <dbReference type="ARBA" id="ARBA00023012"/>
    </source>
</evidence>
<evidence type="ECO:0000256" key="1">
    <source>
        <dbReference type="ARBA" id="ARBA00000085"/>
    </source>
</evidence>
<dbReference type="Pfam" id="PF00512">
    <property type="entry name" value="HisKA"/>
    <property type="match status" value="1"/>
</dbReference>
<dbReference type="Gene3D" id="1.10.287.130">
    <property type="match status" value="1"/>
</dbReference>
<dbReference type="AlphaFoldDB" id="A0A921IKH5"/>
<gene>
    <name evidence="8" type="ORF">K8V20_09500</name>
</gene>
<feature type="domain" description="Histidine kinase" evidence="7">
    <location>
        <begin position="218"/>
        <end position="433"/>
    </location>
</feature>
<sequence>MIRKLHRRLTLLLTALTALVLGCALLVTWKLSEEQYQKSAEALFSSNFSSLCDRLADAASVTDVWLAEQEQGTNCVVFLQDNGSALHYAGVLNTPTPRSTLEVLALEMSALYLDFDAKDSKGAIVRQESHFTLQGHAGDTYSAAAALLPRGGNGAYLQVISLQNTAFQQQHRLWSALQYTGLWLAGCGLLMLISHWLTGKALAPTAQALRQQKEFIAAASHELRSPLAVIKTSLQALDDNLTPERQDTLLHNALRETDRMTRLTDDLLLLANGDLGNLPTHQEELAPDNLCIEVYDQFYLLAKKNRHPLTLRLPDETVPKIHADAERMQQLLAILLHNAMEHTPDGTPIELVLSVEKTAIKISVIDHGPGISDSAKTQIFERFYRGDASRSSKKNFGLGLSVAHELARLHRATLSIQDTPGGGASFTIQFPGT</sequence>
<dbReference type="Gene3D" id="3.30.565.10">
    <property type="entry name" value="Histidine kinase-like ATPase, C-terminal domain"/>
    <property type="match status" value="1"/>
</dbReference>
<evidence type="ECO:0000256" key="4">
    <source>
        <dbReference type="ARBA" id="ARBA00022679"/>
    </source>
</evidence>
<dbReference type="PROSITE" id="PS50109">
    <property type="entry name" value="HIS_KIN"/>
    <property type="match status" value="1"/>
</dbReference>
<dbReference type="SUPFAM" id="SSF47384">
    <property type="entry name" value="Homodimeric domain of signal transducing histidine kinase"/>
    <property type="match status" value="1"/>
</dbReference>
<dbReference type="Proteomes" id="UP000782880">
    <property type="component" value="Unassembled WGS sequence"/>
</dbReference>
<dbReference type="PROSITE" id="PS51257">
    <property type="entry name" value="PROKAR_LIPOPROTEIN"/>
    <property type="match status" value="1"/>
</dbReference>
<dbReference type="InterPro" id="IPR003661">
    <property type="entry name" value="HisK_dim/P_dom"/>
</dbReference>
<comment type="caution">
    <text evidence="8">The sequence shown here is derived from an EMBL/GenBank/DDBJ whole genome shotgun (WGS) entry which is preliminary data.</text>
</comment>
<dbReference type="Pfam" id="PF02518">
    <property type="entry name" value="HATPase_c"/>
    <property type="match status" value="1"/>
</dbReference>
<dbReference type="InterPro" id="IPR004358">
    <property type="entry name" value="Sig_transdc_His_kin-like_C"/>
</dbReference>
<evidence type="ECO:0000256" key="5">
    <source>
        <dbReference type="ARBA" id="ARBA00022777"/>
    </source>
</evidence>
<keyword evidence="6" id="KW-0902">Two-component regulatory system</keyword>
<reference evidence="8" key="2">
    <citation type="submission" date="2021-09" db="EMBL/GenBank/DDBJ databases">
        <authorList>
            <person name="Gilroy R."/>
        </authorList>
    </citation>
    <scope>NUCLEOTIDE SEQUENCE</scope>
    <source>
        <strain evidence="8">ChiBcec21-2208</strain>
    </source>
</reference>
<dbReference type="GO" id="GO:0000155">
    <property type="term" value="F:phosphorelay sensor kinase activity"/>
    <property type="evidence" value="ECO:0007669"/>
    <property type="project" value="InterPro"/>
</dbReference>
<dbReference type="InterPro" id="IPR050736">
    <property type="entry name" value="Sensor_HK_Regulatory"/>
</dbReference>
<dbReference type="PANTHER" id="PTHR43711:SF1">
    <property type="entry name" value="HISTIDINE KINASE 1"/>
    <property type="match status" value="1"/>
</dbReference>
<dbReference type="SUPFAM" id="SSF55874">
    <property type="entry name" value="ATPase domain of HSP90 chaperone/DNA topoisomerase II/histidine kinase"/>
    <property type="match status" value="1"/>
</dbReference>
<evidence type="ECO:0000256" key="3">
    <source>
        <dbReference type="ARBA" id="ARBA00022553"/>
    </source>
</evidence>
<dbReference type="CDD" id="cd00075">
    <property type="entry name" value="HATPase"/>
    <property type="match status" value="1"/>
</dbReference>